<dbReference type="Pfam" id="PF17871">
    <property type="entry name" value="AAA_lid_9"/>
    <property type="match status" value="1"/>
</dbReference>
<keyword evidence="8" id="KW-1185">Reference proteome</keyword>
<dbReference type="GO" id="GO:0008233">
    <property type="term" value="F:peptidase activity"/>
    <property type="evidence" value="ECO:0007669"/>
    <property type="project" value="UniProtKB-KW"/>
</dbReference>
<dbReference type="Gene3D" id="1.10.8.60">
    <property type="match status" value="2"/>
</dbReference>
<proteinExistence type="predicted"/>
<dbReference type="SMART" id="SM00382">
    <property type="entry name" value="AAA"/>
    <property type="match status" value="2"/>
</dbReference>
<dbReference type="CDD" id="cd19499">
    <property type="entry name" value="RecA-like_ClpB_Hsp104-like"/>
    <property type="match status" value="1"/>
</dbReference>
<dbReference type="GO" id="GO:0006508">
    <property type="term" value="P:proteolysis"/>
    <property type="evidence" value="ECO:0007669"/>
    <property type="project" value="UniProtKB-KW"/>
</dbReference>
<evidence type="ECO:0000256" key="5">
    <source>
        <dbReference type="PROSITE-ProRule" id="PRU01251"/>
    </source>
</evidence>
<name>A0ABW6BR80_9BACT</name>
<dbReference type="PANTHER" id="PTHR11638">
    <property type="entry name" value="ATP-DEPENDENT CLP PROTEASE"/>
    <property type="match status" value="1"/>
</dbReference>
<dbReference type="InterPro" id="IPR004176">
    <property type="entry name" value="Clp_R_N"/>
</dbReference>
<accession>A0ABW6BR80</accession>
<dbReference type="PROSITE" id="PS51903">
    <property type="entry name" value="CLP_R"/>
    <property type="match status" value="1"/>
</dbReference>
<dbReference type="SUPFAM" id="SSF52540">
    <property type="entry name" value="P-loop containing nucleoside triphosphate hydrolases"/>
    <property type="match status" value="2"/>
</dbReference>
<evidence type="ECO:0000256" key="1">
    <source>
        <dbReference type="ARBA" id="ARBA00022737"/>
    </source>
</evidence>
<dbReference type="SUPFAM" id="SSF81923">
    <property type="entry name" value="Double Clp-N motif"/>
    <property type="match status" value="1"/>
</dbReference>
<keyword evidence="7" id="KW-0645">Protease</keyword>
<dbReference type="Pfam" id="PF10431">
    <property type="entry name" value="ClpB_D2-small"/>
    <property type="match status" value="1"/>
</dbReference>
<evidence type="ECO:0000256" key="2">
    <source>
        <dbReference type="ARBA" id="ARBA00022741"/>
    </source>
</evidence>
<protein>
    <submittedName>
        <fullName evidence="7">ATP-dependent Clp protease ATP-binding subunit</fullName>
    </submittedName>
</protein>
<comment type="caution">
    <text evidence="7">The sequence shown here is derived from an EMBL/GenBank/DDBJ whole genome shotgun (WGS) entry which is preliminary data.</text>
</comment>
<dbReference type="CDD" id="cd00009">
    <property type="entry name" value="AAA"/>
    <property type="match status" value="1"/>
</dbReference>
<dbReference type="RefSeq" id="WP_377483236.1">
    <property type="nucleotide sequence ID" value="NZ_JBHUOX010000005.1"/>
</dbReference>
<dbReference type="InterPro" id="IPR001270">
    <property type="entry name" value="ClpA/B"/>
</dbReference>
<sequence>MQEILQELLLSDSLKKAISIAQAVAKENMHPEFTPAHLLKALLHKDVGLHPLLESMEQDVYYLEEWAEVRIENVPKKVGFVELISGSSSISEVIYEADNIRLKLGKETLEPVHVLAALSTPGVGFTYEQLKTFTLNRDILIRHTAANDEIQAVFGCTIEKSPNRQSDKVGHHALLKYCTDKTLLAQEGKLDKIVGRDNETRMMAEILCRRSKPNVLIVGEPGVGKSALVDGFALAILNQKVPKQLYNARVFELDSGSLVAGASYKGEVEERLKNILAEIKQYDKAILFIDEIHSLLDKHGAAAGSANLLKPELARGELTVIGATTLDEYRKGIEPDEAFSRRFELLLVAEPAAETCFHMLKAVLPYYEQHHSITVPDDTIHEAIKLAKRYTKERKLPDAAIDLVDRTMAALRMINDNGSKDIKDVADKYDQWCKDDEGAAPHSLAEWKWFYYQVNQNISPILWRYIQSEEDPAKMIQVEEVKSYLHTALDILNTAASQTRSSLENTDVAAIISYKTGIPIGKVQTQERERLLNMASVLKQRVVGQDHAIQSISEAVLESRAGLSKPGQPIGSFFFLGPTGTGKTELAKSLAEFLFQDESYMIRFDMSEFKEEHAAALLYGAPPGYVGYEEGGLLVNKIRQKPYSVVLFDEIEKAHASVFDIFLQIMDEGRLHDKLGKEGDFSNALIIFTSNIGSQYVADKFNKGEIPSSNALLEKMGQHFRPEFLGRLTEIIPFAPMSEPMVQNILGIQLKSLFHALEKQGIQLKLSEKAFAQLAHSGFTPQYGARPLASVIRSKLRRPLSKKIICGDLKPGDTIELSTDAEDILQWKITKAHQD</sequence>
<dbReference type="Pfam" id="PF02861">
    <property type="entry name" value="Clp_N"/>
    <property type="match status" value="1"/>
</dbReference>
<dbReference type="Gene3D" id="3.40.50.300">
    <property type="entry name" value="P-loop containing nucleotide triphosphate hydrolases"/>
    <property type="match status" value="2"/>
</dbReference>
<evidence type="ECO:0000313" key="8">
    <source>
        <dbReference type="Proteomes" id="UP001597641"/>
    </source>
</evidence>
<feature type="domain" description="Clp R" evidence="6">
    <location>
        <begin position="5"/>
        <end position="153"/>
    </location>
</feature>
<dbReference type="InterPro" id="IPR003959">
    <property type="entry name" value="ATPase_AAA_core"/>
</dbReference>
<keyword evidence="7" id="KW-0378">Hydrolase</keyword>
<dbReference type="Gene3D" id="1.10.1780.10">
    <property type="entry name" value="Clp, N-terminal domain"/>
    <property type="match status" value="1"/>
</dbReference>
<dbReference type="InterPro" id="IPR027417">
    <property type="entry name" value="P-loop_NTPase"/>
</dbReference>
<gene>
    <name evidence="7" type="ORF">ACFS7Z_08160</name>
</gene>
<dbReference type="InterPro" id="IPR019489">
    <property type="entry name" value="Clp_ATPase_C"/>
</dbReference>
<dbReference type="Pfam" id="PF00004">
    <property type="entry name" value="AAA"/>
    <property type="match status" value="1"/>
</dbReference>
<evidence type="ECO:0000259" key="6">
    <source>
        <dbReference type="PROSITE" id="PS51903"/>
    </source>
</evidence>
<reference evidence="8" key="1">
    <citation type="journal article" date="2019" name="Int. J. Syst. Evol. Microbiol.">
        <title>The Global Catalogue of Microorganisms (GCM) 10K type strain sequencing project: providing services to taxonomists for standard genome sequencing and annotation.</title>
        <authorList>
            <consortium name="The Broad Institute Genomics Platform"/>
            <consortium name="The Broad Institute Genome Sequencing Center for Infectious Disease"/>
            <person name="Wu L."/>
            <person name="Ma J."/>
        </authorList>
    </citation>
    <scope>NUCLEOTIDE SEQUENCE [LARGE SCALE GENOMIC DNA]</scope>
    <source>
        <strain evidence="8">KCTC 23984</strain>
    </source>
</reference>
<dbReference type="InterPro" id="IPR050130">
    <property type="entry name" value="ClpA_ClpB"/>
</dbReference>
<keyword evidence="3 7" id="KW-0067">ATP-binding</keyword>
<dbReference type="InterPro" id="IPR036628">
    <property type="entry name" value="Clp_N_dom_sf"/>
</dbReference>
<dbReference type="GO" id="GO:0005524">
    <property type="term" value="F:ATP binding"/>
    <property type="evidence" value="ECO:0007669"/>
    <property type="project" value="UniProtKB-KW"/>
</dbReference>
<dbReference type="InterPro" id="IPR003593">
    <property type="entry name" value="AAA+_ATPase"/>
</dbReference>
<dbReference type="Pfam" id="PF07724">
    <property type="entry name" value="AAA_2"/>
    <property type="match status" value="1"/>
</dbReference>
<evidence type="ECO:0000256" key="4">
    <source>
        <dbReference type="ARBA" id="ARBA00023186"/>
    </source>
</evidence>
<keyword evidence="1 5" id="KW-0677">Repeat</keyword>
<keyword evidence="2" id="KW-0547">Nucleotide-binding</keyword>
<dbReference type="PRINTS" id="PR00300">
    <property type="entry name" value="CLPPROTEASEA"/>
</dbReference>
<dbReference type="InterPro" id="IPR041546">
    <property type="entry name" value="ClpA/ClpB_AAA_lid"/>
</dbReference>
<dbReference type="SMART" id="SM01086">
    <property type="entry name" value="ClpB_D2-small"/>
    <property type="match status" value="1"/>
</dbReference>
<keyword evidence="4" id="KW-0143">Chaperone</keyword>
<dbReference type="Proteomes" id="UP001597641">
    <property type="component" value="Unassembled WGS sequence"/>
</dbReference>
<organism evidence="7 8">
    <name type="scientific">Pontibacter toksunensis</name>
    <dbReference type="NCBI Taxonomy" id="1332631"/>
    <lineage>
        <taxon>Bacteria</taxon>
        <taxon>Pseudomonadati</taxon>
        <taxon>Bacteroidota</taxon>
        <taxon>Cytophagia</taxon>
        <taxon>Cytophagales</taxon>
        <taxon>Hymenobacteraceae</taxon>
        <taxon>Pontibacter</taxon>
    </lineage>
</organism>
<dbReference type="PANTHER" id="PTHR11638:SF18">
    <property type="entry name" value="HEAT SHOCK PROTEIN 104"/>
    <property type="match status" value="1"/>
</dbReference>
<evidence type="ECO:0000313" key="7">
    <source>
        <dbReference type="EMBL" id="MFD3000330.1"/>
    </source>
</evidence>
<dbReference type="EMBL" id="JBHUOX010000005">
    <property type="protein sequence ID" value="MFD3000330.1"/>
    <property type="molecule type" value="Genomic_DNA"/>
</dbReference>
<evidence type="ECO:0000256" key="3">
    <source>
        <dbReference type="ARBA" id="ARBA00022840"/>
    </source>
</evidence>